<gene>
    <name evidence="1" type="ORF">ECPE_LOCUS13801</name>
</gene>
<evidence type="ECO:0000313" key="3">
    <source>
        <dbReference type="WBParaSite" id="ECPE_0001384201-mRNA-1"/>
    </source>
</evidence>
<sequence>MLRGTLRLSSALVPASSCSTEPKNTEKLRIVLDCAAKHKEQSLNDMPYQGPDTTANLVGVLLRFRKECVAVKADRSDVYASEGAKT</sequence>
<dbReference type="EMBL" id="UZAN01055986">
    <property type="protein sequence ID" value="VDP91073.1"/>
    <property type="molecule type" value="Genomic_DNA"/>
</dbReference>
<proteinExistence type="predicted"/>
<protein>
    <submittedName>
        <fullName evidence="3">Secreted protein</fullName>
    </submittedName>
</protein>
<name>A0A183B3L7_9TREM</name>
<accession>A0A183B3L7</accession>
<dbReference type="OrthoDB" id="6434680at2759"/>
<dbReference type="PANTHER" id="PTHR47331">
    <property type="entry name" value="PHD-TYPE DOMAIN-CONTAINING PROTEIN"/>
    <property type="match status" value="1"/>
</dbReference>
<evidence type="ECO:0000313" key="1">
    <source>
        <dbReference type="EMBL" id="VDP91073.1"/>
    </source>
</evidence>
<dbReference type="WBParaSite" id="ECPE_0001384201-mRNA-1">
    <property type="protein sequence ID" value="ECPE_0001384201-mRNA-1"/>
    <property type="gene ID" value="ECPE_0001384201"/>
</dbReference>
<dbReference type="AlphaFoldDB" id="A0A183B3L7"/>
<reference evidence="3" key="1">
    <citation type="submission" date="2016-06" db="UniProtKB">
        <authorList>
            <consortium name="WormBaseParasite"/>
        </authorList>
    </citation>
    <scope>IDENTIFICATION</scope>
</reference>
<evidence type="ECO:0000313" key="2">
    <source>
        <dbReference type="Proteomes" id="UP000272942"/>
    </source>
</evidence>
<organism evidence="3">
    <name type="scientific">Echinostoma caproni</name>
    <dbReference type="NCBI Taxonomy" id="27848"/>
    <lineage>
        <taxon>Eukaryota</taxon>
        <taxon>Metazoa</taxon>
        <taxon>Spiralia</taxon>
        <taxon>Lophotrochozoa</taxon>
        <taxon>Platyhelminthes</taxon>
        <taxon>Trematoda</taxon>
        <taxon>Digenea</taxon>
        <taxon>Plagiorchiida</taxon>
        <taxon>Echinostomata</taxon>
        <taxon>Echinostomatoidea</taxon>
        <taxon>Echinostomatidae</taxon>
        <taxon>Echinostoma</taxon>
    </lineage>
</organism>
<reference evidence="1 2" key="2">
    <citation type="submission" date="2018-11" db="EMBL/GenBank/DDBJ databases">
        <authorList>
            <consortium name="Pathogen Informatics"/>
        </authorList>
    </citation>
    <scope>NUCLEOTIDE SEQUENCE [LARGE SCALE GENOMIC DNA]</scope>
    <source>
        <strain evidence="1 2">Egypt</strain>
    </source>
</reference>
<keyword evidence="2" id="KW-1185">Reference proteome</keyword>
<dbReference type="Proteomes" id="UP000272942">
    <property type="component" value="Unassembled WGS sequence"/>
</dbReference>